<dbReference type="RefSeq" id="WP_058564370.1">
    <property type="nucleotide sequence ID" value="NZ_CP109886.1"/>
</dbReference>
<dbReference type="AlphaFoldDB" id="A0AAJ5R293"/>
<reference evidence="2" key="2">
    <citation type="submission" date="2022-10" db="EMBL/GenBank/DDBJ databases">
        <authorList>
            <person name="Landa B."/>
            <person name="Arias-Giraldo L.F."/>
            <person name="Roman-Ecija M."/>
            <person name="Velasco-Amo M.P."/>
            <person name="De La Fuente L."/>
            <person name="Marco-Noales E."/>
            <person name="Moralejo E."/>
        </authorList>
    </citation>
    <scope>NUCLEOTIDE SEQUENCE</scope>
    <source>
        <strain evidence="2">CFBP8073</strain>
    </source>
</reference>
<name>A0AAJ5R293_XYLFS</name>
<gene>
    <name evidence="2" type="ORF">OK117_01205</name>
</gene>
<reference evidence="2" key="1">
    <citation type="journal article" date="2022" name="Phytopathology">
        <title>Complete circularized genome resources of seven strains of Xylella fastidiosa subsp. fastidiosa using hybrid assembly reveals unknown plasmids.</title>
        <authorList>
            <person name="Velasco-Amo M.D.P."/>
            <person name="Arias-Giraldo L.F.F."/>
            <person name="Ecija M.R."/>
            <person name="De La Fuente L."/>
            <person name="Marco-Noales E."/>
            <person name="Moralejo E."/>
            <person name="Navas-Cort J.A."/>
            <person name="Landa B.B."/>
        </authorList>
    </citation>
    <scope>NUCLEOTIDE SEQUENCE</scope>
    <source>
        <strain evidence="2">CFBP8073</strain>
    </source>
</reference>
<sequence length="151" mass="16960">MKSSQYPAQDLKRRVLSWAVKLKVNPHAVRVQDMRRKWGSCSSTGTITLASDLLDQEQRFQDYVIVHELLHLRLATHGRMFKALMSAYVPGWHAMEGTGQHRFAESTDRQEAGCDAGGIDEHTVRHRTRKKGNSATQHGTVAVHVENSVSA</sequence>
<evidence type="ECO:0000259" key="1">
    <source>
        <dbReference type="Pfam" id="PF01863"/>
    </source>
</evidence>
<evidence type="ECO:0000313" key="2">
    <source>
        <dbReference type="EMBL" id="WCF28551.1"/>
    </source>
</evidence>
<dbReference type="PANTHER" id="PTHR30399">
    <property type="entry name" value="UNCHARACTERIZED PROTEIN YGJP"/>
    <property type="match status" value="1"/>
</dbReference>
<dbReference type="CDD" id="cd07344">
    <property type="entry name" value="M48_yhfN_like"/>
    <property type="match status" value="1"/>
</dbReference>
<dbReference type="EMBL" id="CP109886">
    <property type="protein sequence ID" value="WCF28551.1"/>
    <property type="molecule type" value="Genomic_DNA"/>
</dbReference>
<dbReference type="Pfam" id="PF01863">
    <property type="entry name" value="YgjP-like"/>
    <property type="match status" value="1"/>
</dbReference>
<dbReference type="InterPro" id="IPR002725">
    <property type="entry name" value="YgjP-like_metallopeptidase"/>
</dbReference>
<dbReference type="Gene3D" id="3.30.2010.10">
    <property type="entry name" value="Metalloproteases ('zincins'), catalytic domain"/>
    <property type="match status" value="1"/>
</dbReference>
<protein>
    <submittedName>
        <fullName evidence="2">M48 family metallopeptidase</fullName>
    </submittedName>
</protein>
<accession>A0AAJ5R293</accession>
<dbReference type="InterPro" id="IPR053136">
    <property type="entry name" value="UTP_pyrophosphatase-like"/>
</dbReference>
<proteinExistence type="predicted"/>
<organism evidence="2 3">
    <name type="scientific">Xylella fastidiosa subsp. fastidiosa</name>
    <dbReference type="NCBI Taxonomy" id="644356"/>
    <lineage>
        <taxon>Bacteria</taxon>
        <taxon>Pseudomonadati</taxon>
        <taxon>Pseudomonadota</taxon>
        <taxon>Gammaproteobacteria</taxon>
        <taxon>Lysobacterales</taxon>
        <taxon>Lysobacteraceae</taxon>
        <taxon>Xylella</taxon>
    </lineage>
</organism>
<evidence type="ECO:0000313" key="3">
    <source>
        <dbReference type="Proteomes" id="UP001211513"/>
    </source>
</evidence>
<dbReference type="Proteomes" id="UP001211513">
    <property type="component" value="Chromosome"/>
</dbReference>
<feature type="domain" description="YgjP-like metallopeptidase" evidence="1">
    <location>
        <begin position="9"/>
        <end position="95"/>
    </location>
</feature>
<dbReference type="PANTHER" id="PTHR30399:SF1">
    <property type="entry name" value="UTP PYROPHOSPHATASE"/>
    <property type="match status" value="1"/>
</dbReference>